<feature type="non-terminal residue" evidence="1">
    <location>
        <position position="1"/>
    </location>
</feature>
<organism evidence="1 2">
    <name type="scientific">Geodia barretti</name>
    <name type="common">Barrett's horny sponge</name>
    <dbReference type="NCBI Taxonomy" id="519541"/>
    <lineage>
        <taxon>Eukaryota</taxon>
        <taxon>Metazoa</taxon>
        <taxon>Porifera</taxon>
        <taxon>Demospongiae</taxon>
        <taxon>Heteroscleromorpha</taxon>
        <taxon>Tetractinellida</taxon>
        <taxon>Astrophorina</taxon>
        <taxon>Geodiidae</taxon>
        <taxon>Geodia</taxon>
    </lineage>
</organism>
<evidence type="ECO:0000313" key="2">
    <source>
        <dbReference type="Proteomes" id="UP001174909"/>
    </source>
</evidence>
<reference evidence="1" key="1">
    <citation type="submission" date="2023-03" db="EMBL/GenBank/DDBJ databases">
        <authorList>
            <person name="Steffen K."/>
            <person name="Cardenas P."/>
        </authorList>
    </citation>
    <scope>NUCLEOTIDE SEQUENCE</scope>
</reference>
<protein>
    <submittedName>
        <fullName evidence="1">Uncharacterized protein</fullName>
    </submittedName>
</protein>
<name>A0AA35RHQ4_GEOBA</name>
<sequence length="68" mass="7323">MTNFTCSDCLRHGGVLLGSSIVKVLKVYTLLPITHAADHSNMDYTQSKRYLGGGLVMSSFLPPSPTPP</sequence>
<proteinExistence type="predicted"/>
<accession>A0AA35RHQ4</accession>
<dbReference type="AlphaFoldDB" id="A0AA35RHQ4"/>
<comment type="caution">
    <text evidence="1">The sequence shown here is derived from an EMBL/GenBank/DDBJ whole genome shotgun (WGS) entry which is preliminary data.</text>
</comment>
<dbReference type="Proteomes" id="UP001174909">
    <property type="component" value="Unassembled WGS sequence"/>
</dbReference>
<evidence type="ECO:0000313" key="1">
    <source>
        <dbReference type="EMBL" id="CAI8010521.1"/>
    </source>
</evidence>
<dbReference type="EMBL" id="CASHTH010001042">
    <property type="protein sequence ID" value="CAI8010521.1"/>
    <property type="molecule type" value="Genomic_DNA"/>
</dbReference>
<gene>
    <name evidence="1" type="ORF">GBAR_LOCUS6939</name>
</gene>
<keyword evidence="2" id="KW-1185">Reference proteome</keyword>